<keyword evidence="5 6" id="KW-0472">Membrane</keyword>
<dbReference type="Pfam" id="PF04241">
    <property type="entry name" value="DUF423"/>
    <property type="match status" value="1"/>
</dbReference>
<reference evidence="7 8" key="1">
    <citation type="submission" date="2016-10" db="EMBL/GenBank/DDBJ databases">
        <authorList>
            <person name="de Groot N.N."/>
        </authorList>
    </citation>
    <scope>NUCLEOTIDE SEQUENCE [LARGE SCALE GENOMIC DNA]</scope>
    <source>
        <strain evidence="7 8">DSM 25927</strain>
    </source>
</reference>
<gene>
    <name evidence="7" type="ORF">SAMN04488038_107212</name>
</gene>
<organism evidence="7 8">
    <name type="scientific">Solimonas aquatica</name>
    <dbReference type="NCBI Taxonomy" id="489703"/>
    <lineage>
        <taxon>Bacteria</taxon>
        <taxon>Pseudomonadati</taxon>
        <taxon>Pseudomonadota</taxon>
        <taxon>Gammaproteobacteria</taxon>
        <taxon>Nevskiales</taxon>
        <taxon>Nevskiaceae</taxon>
        <taxon>Solimonas</taxon>
    </lineage>
</organism>
<dbReference type="PANTHER" id="PTHR43461">
    <property type="entry name" value="TRANSMEMBRANE PROTEIN 256"/>
    <property type="match status" value="1"/>
</dbReference>
<dbReference type="PANTHER" id="PTHR43461:SF1">
    <property type="entry name" value="TRANSMEMBRANE PROTEIN 256"/>
    <property type="match status" value="1"/>
</dbReference>
<accession>A0A1H9GV04</accession>
<evidence type="ECO:0000256" key="3">
    <source>
        <dbReference type="ARBA" id="ARBA00022692"/>
    </source>
</evidence>
<dbReference type="STRING" id="489703.SAMN04488038_107212"/>
<keyword evidence="8" id="KW-1185">Reference proteome</keyword>
<dbReference type="Proteomes" id="UP000199233">
    <property type="component" value="Unassembled WGS sequence"/>
</dbReference>
<feature type="transmembrane region" description="Helical" evidence="6">
    <location>
        <begin position="66"/>
        <end position="89"/>
    </location>
</feature>
<evidence type="ECO:0000256" key="5">
    <source>
        <dbReference type="ARBA" id="ARBA00023136"/>
    </source>
</evidence>
<comment type="similarity">
    <text evidence="2">Belongs to the UPF0382 family.</text>
</comment>
<dbReference type="InterPro" id="IPR006696">
    <property type="entry name" value="DUF423"/>
</dbReference>
<evidence type="ECO:0000256" key="6">
    <source>
        <dbReference type="SAM" id="Phobius"/>
    </source>
</evidence>
<keyword evidence="4 6" id="KW-1133">Transmembrane helix</keyword>
<dbReference type="AlphaFoldDB" id="A0A1H9GV04"/>
<proteinExistence type="inferred from homology"/>
<dbReference type="OrthoDB" id="9802121at2"/>
<evidence type="ECO:0000256" key="1">
    <source>
        <dbReference type="ARBA" id="ARBA00004141"/>
    </source>
</evidence>
<dbReference type="RefSeq" id="WP_093285650.1">
    <property type="nucleotide sequence ID" value="NZ_FOFS01000007.1"/>
</dbReference>
<evidence type="ECO:0000313" key="8">
    <source>
        <dbReference type="Proteomes" id="UP000199233"/>
    </source>
</evidence>
<dbReference type="GO" id="GO:0005886">
    <property type="term" value="C:plasma membrane"/>
    <property type="evidence" value="ECO:0007669"/>
    <property type="project" value="TreeGrafter"/>
</dbReference>
<protein>
    <submittedName>
        <fullName evidence="7">Uncharacterized membrane protein YgdD, TMEM256/DUF423 family</fullName>
    </submittedName>
</protein>
<evidence type="ECO:0000313" key="7">
    <source>
        <dbReference type="EMBL" id="SEQ53917.1"/>
    </source>
</evidence>
<name>A0A1H9GV04_9GAMM</name>
<evidence type="ECO:0000256" key="2">
    <source>
        <dbReference type="ARBA" id="ARBA00009694"/>
    </source>
</evidence>
<sequence length="126" mass="13077">MRLALALGAFYGFSGVALGAFGAHALRARLPADLLQIWHTAVEYQFYHALALLAVGILAQRTATPGLGVATICFALGVLLFSGSLYALALSGVRGLGAITPLGGLLFLCGWLALLHAVWRGAGREA</sequence>
<feature type="transmembrane region" description="Helical" evidence="6">
    <location>
        <begin position="41"/>
        <end position="59"/>
    </location>
</feature>
<comment type="subcellular location">
    <subcellularLocation>
        <location evidence="1">Membrane</location>
        <topology evidence="1">Multi-pass membrane protein</topology>
    </subcellularLocation>
</comment>
<dbReference type="EMBL" id="FOFS01000007">
    <property type="protein sequence ID" value="SEQ53917.1"/>
    <property type="molecule type" value="Genomic_DNA"/>
</dbReference>
<evidence type="ECO:0000256" key="4">
    <source>
        <dbReference type="ARBA" id="ARBA00022989"/>
    </source>
</evidence>
<feature type="transmembrane region" description="Helical" evidence="6">
    <location>
        <begin position="95"/>
        <end position="119"/>
    </location>
</feature>
<keyword evidence="3 6" id="KW-0812">Transmembrane</keyword>